<gene>
    <name evidence="2" type="ORF">CAL26_05190</name>
</gene>
<keyword evidence="3" id="KW-1185">Reference proteome</keyword>
<evidence type="ECO:0000313" key="3">
    <source>
        <dbReference type="Proteomes" id="UP000216857"/>
    </source>
</evidence>
<dbReference type="RefSeq" id="WP_094845811.1">
    <property type="nucleotide sequence ID" value="NZ_NEVJ01000001.1"/>
</dbReference>
<feature type="region of interest" description="Disordered" evidence="1">
    <location>
        <begin position="1"/>
        <end position="38"/>
    </location>
</feature>
<reference evidence="2" key="1">
    <citation type="submission" date="2017-05" db="EMBL/GenBank/DDBJ databases">
        <title>Complete and WGS of Bordetella genogroups.</title>
        <authorList>
            <person name="Spilker T."/>
            <person name="Lipuma J."/>
        </authorList>
    </citation>
    <scope>NUCLEOTIDE SEQUENCE</scope>
    <source>
        <strain evidence="2">AU21707</strain>
    </source>
</reference>
<dbReference type="AlphaFoldDB" id="A0A261RNS6"/>
<evidence type="ECO:0000313" key="2">
    <source>
        <dbReference type="EMBL" id="OZI26718.1"/>
    </source>
</evidence>
<dbReference type="EMBL" id="NEVJ01000001">
    <property type="protein sequence ID" value="OZI26718.1"/>
    <property type="molecule type" value="Genomic_DNA"/>
</dbReference>
<sequence>MSKGGGGSNEQTTTSEPWDGVKKYLTGSGGTTTKTLRPGAVPIGYEQVGSGGDYDPVRPGQGAPIYDPNDYITTTTGGTPGIYGEAQNLYQNGGWTSGMQDVVNQWLASIGGRQTDQSGASAITNAGQSIINGNGSQVDLNAARASQGALDPTAALQQILSGQVNNPYLDDQIAALGNDLSSNFLENVAPGLRSGATAAGGFGGSRQGIVEGLGTQGVTDALATQAANLRGTAFENAQNRMQTTAQALNDQAGTVAQNNINNRLNAAQVGASLIGSGAAMTQQNQAAEDARYQQMLSLLGAGDNYNWANLGNYASIISPGAGIGGSSTSSVSGGSNPLAGGLGGALAGGAIGNSIGSGNGGYGALIGGGLGLLSAL</sequence>
<organism evidence="2 3">
    <name type="scientific">Bordetella genomosp. 9</name>
    <dbReference type="NCBI Taxonomy" id="1416803"/>
    <lineage>
        <taxon>Bacteria</taxon>
        <taxon>Pseudomonadati</taxon>
        <taxon>Pseudomonadota</taxon>
        <taxon>Betaproteobacteria</taxon>
        <taxon>Burkholderiales</taxon>
        <taxon>Alcaligenaceae</taxon>
        <taxon>Bordetella</taxon>
    </lineage>
</organism>
<comment type="caution">
    <text evidence="2">The sequence shown here is derived from an EMBL/GenBank/DDBJ whole genome shotgun (WGS) entry which is preliminary data.</text>
</comment>
<proteinExistence type="predicted"/>
<evidence type="ECO:0000256" key="1">
    <source>
        <dbReference type="SAM" id="MobiDB-lite"/>
    </source>
</evidence>
<protein>
    <submittedName>
        <fullName evidence="2">Uncharacterized protein</fullName>
    </submittedName>
</protein>
<accession>A0A261RNS6</accession>
<name>A0A261RNS6_9BORD</name>
<dbReference type="Proteomes" id="UP000216857">
    <property type="component" value="Unassembled WGS sequence"/>
</dbReference>